<dbReference type="Pfam" id="PF14214">
    <property type="entry name" value="Helitron_like_N"/>
    <property type="match status" value="1"/>
</dbReference>
<dbReference type="InterPro" id="IPR046700">
    <property type="entry name" value="DUF6570"/>
</dbReference>
<dbReference type="PANTHER" id="PTHR47642">
    <property type="entry name" value="ATP-DEPENDENT DNA HELICASE"/>
    <property type="match status" value="1"/>
</dbReference>
<feature type="domain" description="DUF6570" evidence="2">
    <location>
        <begin position="118"/>
        <end position="202"/>
    </location>
</feature>
<evidence type="ECO:0000313" key="3">
    <source>
        <dbReference type="EMBL" id="GFY05867.1"/>
    </source>
</evidence>
<comment type="caution">
    <text evidence="3">The sequence shown here is derived from an EMBL/GenBank/DDBJ whole genome shotgun (WGS) entry which is preliminary data.</text>
</comment>
<dbReference type="Pfam" id="PF20209">
    <property type="entry name" value="DUF6570"/>
    <property type="match status" value="1"/>
</dbReference>
<dbReference type="EMBL" id="BMAU01021255">
    <property type="protein sequence ID" value="GFY05867.1"/>
    <property type="molecule type" value="Genomic_DNA"/>
</dbReference>
<dbReference type="InterPro" id="IPR051055">
    <property type="entry name" value="PIF1_helicase"/>
</dbReference>
<evidence type="ECO:0000259" key="1">
    <source>
        <dbReference type="Pfam" id="PF14214"/>
    </source>
</evidence>
<evidence type="ECO:0000313" key="4">
    <source>
        <dbReference type="Proteomes" id="UP000887159"/>
    </source>
</evidence>
<sequence length="679" mass="78040">MNVWCLENEWAIPKVGQSDLLIREKLIATAQSGGTRVVAQRRKNDWCTPLKTPCDVLALSGATMCTRDACELIGISLRIVVVADKIRTAQESSRECASDSSAGVNRTIILMTATLSTCLYNGFKYPPFPQHLKNFPLDLVTERLISPRIPFMQIRRLRHVLGQFGIYGQVINVPIEVNTMVNSLPRNIDDDHSITVHIKRKKIHKSNYLCGKDSPLYTSYGITVDDSFFNGQDDIQDEIIYDEDGDNDISEQIPIDESLVAQQQTLMWNDEMYLTIAPGEGNVPVSLLFDEHAEELSFPQIYLGQFRTFRDGVNVTSFMMATSELRRSDRRGVTPQHLLYMAMKIIRIRIRDSLSIAFKHVGKGTTITKEQIKSEDYVQGCIESNLAFLRTIPNSAFYWLERKKDLFAMIRQYGKPTVFFTISANEIGWSKLLQLLHNLKYNSEITLEDAADLHYIEKKIEFQHRGSPHAHILAWLDNAPEDALGKDYNKAIDLIDSLISVSAAEASDEEYVNVIRAGINRPKVFPKRQPHEKWHNPFNPFIMNIVQSNTDFQFITEEYSCAAYVVEYINKTNRGVSNLQRKIIEVMDEHPEFDIFEITRNISINLLNHTEITSQEAAWYLLREPMSKSSTIIVYIPTVWPIERQRIKKTMKALSELDDDCTDIWKENWFDKYEKDLKN</sequence>
<keyword evidence="4" id="KW-1185">Reference proteome</keyword>
<organism evidence="3 4">
    <name type="scientific">Trichonephila clavipes</name>
    <name type="common">Golden silk orbweaver</name>
    <name type="synonym">Nephila clavipes</name>
    <dbReference type="NCBI Taxonomy" id="2585209"/>
    <lineage>
        <taxon>Eukaryota</taxon>
        <taxon>Metazoa</taxon>
        <taxon>Ecdysozoa</taxon>
        <taxon>Arthropoda</taxon>
        <taxon>Chelicerata</taxon>
        <taxon>Arachnida</taxon>
        <taxon>Araneae</taxon>
        <taxon>Araneomorphae</taxon>
        <taxon>Entelegynae</taxon>
        <taxon>Araneoidea</taxon>
        <taxon>Nephilidae</taxon>
        <taxon>Trichonephila</taxon>
    </lineage>
</organism>
<accession>A0A8X6S1Q1</accession>
<proteinExistence type="predicted"/>
<name>A0A8X6S1Q1_TRICX</name>
<dbReference type="AlphaFoldDB" id="A0A8X6S1Q1"/>
<protein>
    <submittedName>
        <fullName evidence="3">Helitron_like_N domain-containing protein</fullName>
    </submittedName>
</protein>
<dbReference type="InterPro" id="IPR025476">
    <property type="entry name" value="Helitron_helicase-like"/>
</dbReference>
<reference evidence="3" key="1">
    <citation type="submission" date="2020-08" db="EMBL/GenBank/DDBJ databases">
        <title>Multicomponent nature underlies the extraordinary mechanical properties of spider dragline silk.</title>
        <authorList>
            <person name="Kono N."/>
            <person name="Nakamura H."/>
            <person name="Mori M."/>
            <person name="Yoshida Y."/>
            <person name="Ohtoshi R."/>
            <person name="Malay A.D."/>
            <person name="Moran D.A.P."/>
            <person name="Tomita M."/>
            <person name="Numata K."/>
            <person name="Arakawa K."/>
        </authorList>
    </citation>
    <scope>NUCLEOTIDE SEQUENCE</scope>
</reference>
<dbReference type="PANTHER" id="PTHR47642:SF5">
    <property type="entry name" value="ATP-DEPENDENT DNA HELICASE"/>
    <property type="match status" value="1"/>
</dbReference>
<dbReference type="Proteomes" id="UP000887159">
    <property type="component" value="Unassembled WGS sequence"/>
</dbReference>
<gene>
    <name evidence="3" type="primary">EVAR_53533_1</name>
    <name evidence="3" type="ORF">TNCV_4405341</name>
</gene>
<feature type="domain" description="Helitron helicase-like" evidence="1">
    <location>
        <begin position="373"/>
        <end position="442"/>
    </location>
</feature>
<evidence type="ECO:0000259" key="2">
    <source>
        <dbReference type="Pfam" id="PF20209"/>
    </source>
</evidence>